<organism evidence="1 2">
    <name type="scientific">Fodinibius salicampi</name>
    <dbReference type="NCBI Taxonomy" id="1920655"/>
    <lineage>
        <taxon>Bacteria</taxon>
        <taxon>Pseudomonadati</taxon>
        <taxon>Balneolota</taxon>
        <taxon>Balneolia</taxon>
        <taxon>Balneolales</taxon>
        <taxon>Balneolaceae</taxon>
        <taxon>Fodinibius</taxon>
    </lineage>
</organism>
<evidence type="ECO:0000313" key="2">
    <source>
        <dbReference type="Proteomes" id="UP001207337"/>
    </source>
</evidence>
<comment type="caution">
    <text evidence="1">The sequence shown here is derived from an EMBL/GenBank/DDBJ whole genome shotgun (WGS) entry which is preliminary data.</text>
</comment>
<evidence type="ECO:0000313" key="1">
    <source>
        <dbReference type="EMBL" id="MCW9711501.1"/>
    </source>
</evidence>
<dbReference type="Proteomes" id="UP001207337">
    <property type="component" value="Unassembled WGS sequence"/>
</dbReference>
<gene>
    <name evidence="1" type="ORF">LQ318_01175</name>
</gene>
<name>A0ABT3PUH3_9BACT</name>
<keyword evidence="2" id="KW-1185">Reference proteome</keyword>
<accession>A0ABT3PUH3</accession>
<proteinExistence type="predicted"/>
<reference evidence="1 2" key="1">
    <citation type="submission" date="2021-11" db="EMBL/GenBank/DDBJ databases">
        <title>Aliifidinibius sp. nov., a new bacterium isolated from saline soil.</title>
        <authorList>
            <person name="Galisteo C."/>
            <person name="De La Haba R."/>
            <person name="Sanchez-Porro C."/>
            <person name="Ventosa A."/>
        </authorList>
    </citation>
    <scope>NUCLEOTIDE SEQUENCE [LARGE SCALE GENOMIC DNA]</scope>
    <source>
        <strain evidence="1 2">KACC 190600</strain>
    </source>
</reference>
<protein>
    <submittedName>
        <fullName evidence="1">Uncharacterized protein</fullName>
    </submittedName>
</protein>
<dbReference type="EMBL" id="JAJNDC010000001">
    <property type="protein sequence ID" value="MCW9711501.1"/>
    <property type="molecule type" value="Genomic_DNA"/>
</dbReference>
<sequence length="101" mass="11625">MLPLAKAAYQKLNYFSLNRLSLMIGWLFKKNTPETQTPIEVTGFHFLHYHAAKKHFSERKYYTQLTLTNLIKSNSSCLPAHPIILNIGNQVLIGSLFLYLV</sequence>